<proteinExistence type="inferred from homology"/>
<evidence type="ECO:0000256" key="3">
    <source>
        <dbReference type="ARBA" id="ARBA00023002"/>
    </source>
</evidence>
<evidence type="ECO:0000256" key="1">
    <source>
        <dbReference type="ARBA" id="ARBA00005869"/>
    </source>
</evidence>
<feature type="domain" description="Proline dehydrogenase" evidence="6">
    <location>
        <begin position="148"/>
        <end position="418"/>
    </location>
</feature>
<keyword evidence="8" id="KW-1185">Reference proteome</keyword>
<sequence length="444" mass="48805">MTAGDSTLPAAQNGLAPRRSVPGYPLSIMPTTMLLRSMLVSTISANRFLLLPALSFLYFLSKPERGLLLNVDRNPALHWILRKTFYDQFCAGETKHETKACVRRLRDLGFRGVILTYAKEITMDHYVKALKAGVPVAVSEAGEAGIDADIESWRDGVMTTVDMIGDGDYLALKLTGAGLTVTKALAGNELPPQQMMDALNSICEACKRRGIKVIVDAESQDFQKAIDRVTLELMLKFNRHGHAAVFNTYQVYLKSTPTNILQHLTQAADNNFTLGLKIVRGAYILSETRGLIHDTKQETDDAYDMVAQGALKRQLGQFGGDGPISRPFPSVDLLVATHNRKSALAAQRLHRQRTAAGLPTVPVVFGQLHGMSDEVSFSLLQEGEGAPEPPEVVKCSTWGSMGQCLAYLLRRAVENRDAVLRTADERTALKAECWRRFKGVFSLG</sequence>
<dbReference type="STRING" id="1283841.A0A084QM82"/>
<evidence type="ECO:0000256" key="2">
    <source>
        <dbReference type="ARBA" id="ARBA00012695"/>
    </source>
</evidence>
<dbReference type="PANTHER" id="PTHR13914:SF0">
    <property type="entry name" value="PROLINE DEHYDROGENASE 1, MITOCHONDRIAL"/>
    <property type="match status" value="1"/>
</dbReference>
<dbReference type="GO" id="GO:0010133">
    <property type="term" value="P:L-proline catabolic process to L-glutamate"/>
    <property type="evidence" value="ECO:0007669"/>
    <property type="project" value="TreeGrafter"/>
</dbReference>
<comment type="similarity">
    <text evidence="1 5">Belongs to the proline oxidase family.</text>
</comment>
<dbReference type="EMBL" id="KL660620">
    <property type="protein sequence ID" value="KFA65067.1"/>
    <property type="molecule type" value="Genomic_DNA"/>
</dbReference>
<dbReference type="OMA" id="AESQHYQ"/>
<dbReference type="OrthoDB" id="5464at2759"/>
<evidence type="ECO:0000259" key="6">
    <source>
        <dbReference type="Pfam" id="PF01619"/>
    </source>
</evidence>
<evidence type="ECO:0000256" key="4">
    <source>
        <dbReference type="ARBA" id="ARBA00023062"/>
    </source>
</evidence>
<dbReference type="SUPFAM" id="SSF51730">
    <property type="entry name" value="FAD-linked oxidoreductase"/>
    <property type="match status" value="1"/>
</dbReference>
<keyword evidence="5" id="KW-0274">FAD</keyword>
<comment type="catalytic activity">
    <reaction evidence="5">
        <text>L-proline + a quinone = (S)-1-pyrroline-5-carboxylate + a quinol + H(+)</text>
        <dbReference type="Rhea" id="RHEA:23784"/>
        <dbReference type="ChEBI" id="CHEBI:15378"/>
        <dbReference type="ChEBI" id="CHEBI:17388"/>
        <dbReference type="ChEBI" id="CHEBI:24646"/>
        <dbReference type="ChEBI" id="CHEBI:60039"/>
        <dbReference type="ChEBI" id="CHEBI:132124"/>
        <dbReference type="EC" id="1.5.5.2"/>
    </reaction>
</comment>
<name>A0A084QM82_STAC4</name>
<protein>
    <recommendedName>
        <fullName evidence="2 5">Proline dehydrogenase</fullName>
        <ecNumber evidence="2 5">1.5.5.2</ecNumber>
    </recommendedName>
</protein>
<organism evidence="7 8">
    <name type="scientific">Stachybotrys chlorohalonatus (strain IBT 40285)</name>
    <dbReference type="NCBI Taxonomy" id="1283841"/>
    <lineage>
        <taxon>Eukaryota</taxon>
        <taxon>Fungi</taxon>
        <taxon>Dikarya</taxon>
        <taxon>Ascomycota</taxon>
        <taxon>Pezizomycotina</taxon>
        <taxon>Sordariomycetes</taxon>
        <taxon>Hypocreomycetidae</taxon>
        <taxon>Hypocreales</taxon>
        <taxon>Stachybotryaceae</taxon>
        <taxon>Stachybotrys</taxon>
    </lineage>
</organism>
<dbReference type="InterPro" id="IPR002872">
    <property type="entry name" value="Proline_DH_dom"/>
</dbReference>
<keyword evidence="3 5" id="KW-0560">Oxidoreductase</keyword>
<reference evidence="7 8" key="1">
    <citation type="journal article" date="2014" name="BMC Genomics">
        <title>Comparative genome sequencing reveals chemotype-specific gene clusters in the toxigenic black mold Stachybotrys.</title>
        <authorList>
            <person name="Semeiks J."/>
            <person name="Borek D."/>
            <person name="Otwinowski Z."/>
            <person name="Grishin N.V."/>
        </authorList>
    </citation>
    <scope>NUCLEOTIDE SEQUENCE [LARGE SCALE GENOMIC DNA]</scope>
    <source>
        <strain evidence="7 8">IBT 40285</strain>
    </source>
</reference>
<evidence type="ECO:0000313" key="8">
    <source>
        <dbReference type="Proteomes" id="UP000028524"/>
    </source>
</evidence>
<comment type="cofactor">
    <cofactor evidence="5">
        <name>FAD</name>
        <dbReference type="ChEBI" id="CHEBI:57692"/>
    </cofactor>
</comment>
<dbReference type="GO" id="GO:0004657">
    <property type="term" value="F:proline dehydrogenase activity"/>
    <property type="evidence" value="ECO:0007669"/>
    <property type="project" value="UniProtKB-EC"/>
</dbReference>
<dbReference type="InterPro" id="IPR029041">
    <property type="entry name" value="FAD-linked_oxidoreductase-like"/>
</dbReference>
<evidence type="ECO:0000313" key="7">
    <source>
        <dbReference type="EMBL" id="KFA65067.1"/>
    </source>
</evidence>
<dbReference type="GO" id="GO:0005739">
    <property type="term" value="C:mitochondrion"/>
    <property type="evidence" value="ECO:0007669"/>
    <property type="project" value="TreeGrafter"/>
</dbReference>
<dbReference type="Proteomes" id="UP000028524">
    <property type="component" value="Unassembled WGS sequence"/>
</dbReference>
<keyword evidence="5" id="KW-0285">Flavoprotein</keyword>
<comment type="function">
    <text evidence="5">Converts proline to delta-1-pyrroline-5-carboxylate.</text>
</comment>
<evidence type="ECO:0000256" key="5">
    <source>
        <dbReference type="RuleBase" id="RU364054"/>
    </source>
</evidence>
<dbReference type="InterPro" id="IPR015659">
    <property type="entry name" value="Proline_oxidase"/>
</dbReference>
<gene>
    <name evidence="7" type="ORF">S40285_03130</name>
</gene>
<dbReference type="HOGENOM" id="CLU_018202_0_1_1"/>
<dbReference type="FunCoup" id="A0A084QM82">
    <property type="interactions" value="54"/>
</dbReference>
<dbReference type="EC" id="1.5.5.2" evidence="2 5"/>
<dbReference type="GO" id="GO:0071949">
    <property type="term" value="F:FAD binding"/>
    <property type="evidence" value="ECO:0007669"/>
    <property type="project" value="TreeGrafter"/>
</dbReference>
<keyword evidence="4 5" id="KW-0642">Proline metabolism</keyword>
<dbReference type="Pfam" id="PF01619">
    <property type="entry name" value="Pro_dh"/>
    <property type="match status" value="1"/>
</dbReference>
<accession>A0A084QM82</accession>
<dbReference type="PANTHER" id="PTHR13914">
    <property type="entry name" value="PROLINE OXIDASE"/>
    <property type="match status" value="1"/>
</dbReference>
<dbReference type="AlphaFoldDB" id="A0A084QM82"/>
<dbReference type="InParanoid" id="A0A084QM82"/>
<dbReference type="Gene3D" id="3.20.20.220">
    <property type="match status" value="1"/>
</dbReference>